<proteinExistence type="predicted"/>
<dbReference type="Proteomes" id="UP000461443">
    <property type="component" value="Unassembled WGS sequence"/>
</dbReference>
<dbReference type="EMBL" id="WUBS01000010">
    <property type="protein sequence ID" value="NDL64094.1"/>
    <property type="molecule type" value="Genomic_DNA"/>
</dbReference>
<dbReference type="Gene3D" id="3.40.50.12780">
    <property type="entry name" value="N-terminal domain of ligase-like"/>
    <property type="match status" value="1"/>
</dbReference>
<protein>
    <submittedName>
        <fullName evidence="2">AMP-binding protein</fullName>
    </submittedName>
</protein>
<accession>A0A845SMB7</accession>
<name>A0A845SMB7_9GAMM</name>
<dbReference type="Pfam" id="PF00501">
    <property type="entry name" value="AMP-binding"/>
    <property type="match status" value="2"/>
</dbReference>
<dbReference type="GO" id="GO:0044550">
    <property type="term" value="P:secondary metabolite biosynthetic process"/>
    <property type="evidence" value="ECO:0007669"/>
    <property type="project" value="TreeGrafter"/>
</dbReference>
<dbReference type="PANTHER" id="PTHR45527:SF1">
    <property type="entry name" value="FATTY ACID SYNTHASE"/>
    <property type="match status" value="1"/>
</dbReference>
<gene>
    <name evidence="2" type="ORF">GRH90_15220</name>
</gene>
<organism evidence="2 3">
    <name type="scientific">Acerihabitans arboris</name>
    <dbReference type="NCBI Taxonomy" id="2691583"/>
    <lineage>
        <taxon>Bacteria</taxon>
        <taxon>Pseudomonadati</taxon>
        <taxon>Pseudomonadota</taxon>
        <taxon>Gammaproteobacteria</taxon>
        <taxon>Enterobacterales</taxon>
        <taxon>Pectobacteriaceae</taxon>
        <taxon>Acerihabitans</taxon>
    </lineage>
</organism>
<dbReference type="GO" id="GO:0031177">
    <property type="term" value="F:phosphopantetheine binding"/>
    <property type="evidence" value="ECO:0007669"/>
    <property type="project" value="TreeGrafter"/>
</dbReference>
<dbReference type="SUPFAM" id="SSF56801">
    <property type="entry name" value="Acetyl-CoA synthetase-like"/>
    <property type="match status" value="1"/>
</dbReference>
<reference evidence="2 3" key="1">
    <citation type="submission" date="2019-12" db="EMBL/GenBank/DDBJ databases">
        <authorList>
            <person name="Lee S.D."/>
        </authorList>
    </citation>
    <scope>NUCLEOTIDE SEQUENCE [LARGE SCALE GENOMIC DNA]</scope>
    <source>
        <strain evidence="2 3">SAP-6</strain>
    </source>
</reference>
<dbReference type="PANTHER" id="PTHR45527">
    <property type="entry name" value="NONRIBOSOMAL PEPTIDE SYNTHETASE"/>
    <property type="match status" value="1"/>
</dbReference>
<evidence type="ECO:0000259" key="1">
    <source>
        <dbReference type="Pfam" id="PF00501"/>
    </source>
</evidence>
<evidence type="ECO:0000313" key="2">
    <source>
        <dbReference type="EMBL" id="NDL64094.1"/>
    </source>
</evidence>
<feature type="domain" description="AMP-dependent synthetase/ligase" evidence="1">
    <location>
        <begin position="33"/>
        <end position="134"/>
    </location>
</feature>
<dbReference type="GO" id="GO:0043041">
    <property type="term" value="P:amino acid activation for nonribosomal peptide biosynthetic process"/>
    <property type="evidence" value="ECO:0007669"/>
    <property type="project" value="TreeGrafter"/>
</dbReference>
<dbReference type="RefSeq" id="WP_162366809.1">
    <property type="nucleotide sequence ID" value="NZ_WUBS01000010.1"/>
</dbReference>
<keyword evidence="3" id="KW-1185">Reference proteome</keyword>
<dbReference type="GO" id="GO:0005829">
    <property type="term" value="C:cytosol"/>
    <property type="evidence" value="ECO:0007669"/>
    <property type="project" value="TreeGrafter"/>
</dbReference>
<feature type="domain" description="AMP-dependent synthetase/ligase" evidence="1">
    <location>
        <begin position="193"/>
        <end position="299"/>
    </location>
</feature>
<dbReference type="InterPro" id="IPR000873">
    <property type="entry name" value="AMP-dep_synth/lig_dom"/>
</dbReference>
<sequence length="323" mass="35013">MVQLSVHPGVRCYQQRAADTSAQDCALSERFMRQAVLNKTRPAIITLDRILSYGELARDARPLAAHLRRLGVGPETPVAVLLEPGIEQITAQVAIILAGGSVLPLDASMPDEQLAGLLRQWRVRFTLTDGLSQARVLPTHFVVLEHIAVGDGNDLDFIPARASPPQRTHLLVTGGACREIDARRITGRVINRRHVRVNHDDRVGCIAEPTGFAYQLEVWGALLNGAAAVVLPMSIVLDPVRLTTALAQFAISILFISAKAFNQVARRCPDAFRSLQYLLVAGDALDGADVSRVLKYGAPRHLLNAGPAYGNPAGPLYREIPAI</sequence>
<dbReference type="AlphaFoldDB" id="A0A845SMB7"/>
<dbReference type="InterPro" id="IPR042099">
    <property type="entry name" value="ANL_N_sf"/>
</dbReference>
<reference evidence="2 3" key="2">
    <citation type="submission" date="2020-02" db="EMBL/GenBank/DDBJ databases">
        <title>The new genus of Enterobacteriales.</title>
        <authorList>
            <person name="Kim I.S."/>
        </authorList>
    </citation>
    <scope>NUCLEOTIDE SEQUENCE [LARGE SCALE GENOMIC DNA]</scope>
    <source>
        <strain evidence="2 3">SAP-6</strain>
    </source>
</reference>
<evidence type="ECO:0000313" key="3">
    <source>
        <dbReference type="Proteomes" id="UP000461443"/>
    </source>
</evidence>
<comment type="caution">
    <text evidence="2">The sequence shown here is derived from an EMBL/GenBank/DDBJ whole genome shotgun (WGS) entry which is preliminary data.</text>
</comment>